<feature type="compositionally biased region" description="Low complexity" evidence="1">
    <location>
        <begin position="764"/>
        <end position="793"/>
    </location>
</feature>
<dbReference type="InterPro" id="IPR056909">
    <property type="entry name" value="SU10_portal"/>
</dbReference>
<feature type="compositionally biased region" description="Acidic residues" evidence="1">
    <location>
        <begin position="54"/>
        <end position="68"/>
    </location>
</feature>
<feature type="region of interest" description="Disordered" evidence="1">
    <location>
        <begin position="764"/>
        <end position="802"/>
    </location>
</feature>
<evidence type="ECO:0000256" key="1">
    <source>
        <dbReference type="SAM" id="MobiDB-lite"/>
    </source>
</evidence>
<feature type="region of interest" description="Disordered" evidence="1">
    <location>
        <begin position="1"/>
        <end position="69"/>
    </location>
</feature>
<gene>
    <name evidence="2" type="ORF">UFOVP506_20</name>
</gene>
<evidence type="ECO:0000313" key="2">
    <source>
        <dbReference type="EMBL" id="CAB4147298.1"/>
    </source>
</evidence>
<reference evidence="2" key="1">
    <citation type="submission" date="2020-04" db="EMBL/GenBank/DDBJ databases">
        <authorList>
            <person name="Chiriac C."/>
            <person name="Salcher M."/>
            <person name="Ghai R."/>
            <person name="Kavagutti S V."/>
        </authorList>
    </citation>
    <scope>NUCLEOTIDE SEQUENCE</scope>
</reference>
<protein>
    <submittedName>
        <fullName evidence="2">Uncharacterized protein</fullName>
    </submittedName>
</protein>
<dbReference type="EMBL" id="LR796491">
    <property type="protein sequence ID" value="CAB4147298.1"/>
    <property type="molecule type" value="Genomic_DNA"/>
</dbReference>
<accession>A0A6J5ML65</accession>
<name>A0A6J5ML65_9CAUD</name>
<dbReference type="Pfam" id="PF23899">
    <property type="entry name" value="SU10_portal"/>
    <property type="match status" value="1"/>
</dbReference>
<feature type="compositionally biased region" description="Polar residues" evidence="1">
    <location>
        <begin position="19"/>
        <end position="31"/>
    </location>
</feature>
<feature type="compositionally biased region" description="Basic residues" evidence="1">
    <location>
        <begin position="1"/>
        <end position="10"/>
    </location>
</feature>
<organism evidence="2">
    <name type="scientific">uncultured Caudovirales phage</name>
    <dbReference type="NCBI Taxonomy" id="2100421"/>
    <lineage>
        <taxon>Viruses</taxon>
        <taxon>Duplodnaviria</taxon>
        <taxon>Heunggongvirae</taxon>
        <taxon>Uroviricota</taxon>
        <taxon>Caudoviricetes</taxon>
        <taxon>Peduoviridae</taxon>
        <taxon>Maltschvirus</taxon>
        <taxon>Maltschvirus maltsch</taxon>
    </lineage>
</organism>
<sequence>MAYRSNRKPTKAAMAKNNRMYQDTGVPNSNSENEDGEDMSNETSMELPDGTEISIEEPEMEDEQVEEPISEKDLANIIKAEIDDAQEYIDDIISPQRALAGQYYKGEPFGNEEEGRSQAISMDVRDTVQAMMPSIMRVFFAANNVVEFAPNGPEDVENAAQATEYVNYCLTRDNNLFNECHSTFKDALIRKNGIMKVWWNNDKDITTHYFTGLDEATFSVLQSDSTVEVKDVEITYGEAPMMPPEMEGMVDPMGMPLPPPPPAPATYDCTVVRTVEKGRLCVQSVPPEEFLIDRRARSIETAEFVAHRRYVTVSDLVKMGYDFDEVQDLGYETQDDFGGNEEAFDRNPQAFTNITGRTDTSSRKVLYIEGYVYVDMDGDGIAELCRVCVAGSANKVLHWEPCDFIPFVDFCPDPEPHTFFGMSMADVTMDIQLIKSNILRNTLDSLAQSIHPRTGVVEGQVNIEDVMNTEVGGIIRMRAPGMVQPFTIPFVGQQAFPMLQYMDELRENRTGISKAAAGLDANALQSSTRAAVAATISAAAQHIELICRIFAETGMKNLFRKSMQLIAKNQDAPRMVRLRNKFVPIDPRAWDANMDVIVNVAIGVGSNEEKMAFLGQVAQKQEMLMQMGGPLADMQGYYNTLAQMMALAGYKDPTVFFNDPATMPPPPPPAPPQPTPEEMLSQVQMEAIRADIQKKAAELELQREDMLRKDDRERDKLDADLMIKAAEIEAKYGTPVNTASIEAMIQRDREMVRQQEEMQRAAMQAQQAAQAQQAQAVQQAVQQAQMQPEMPMQPELPPEGMV</sequence>
<proteinExistence type="predicted"/>